<dbReference type="AlphaFoldDB" id="A0AA36APN6"/>
<dbReference type="EMBL" id="OX597816">
    <property type="protein sequence ID" value="CAI9719321.1"/>
    <property type="molecule type" value="Genomic_DNA"/>
</dbReference>
<protein>
    <submittedName>
        <fullName evidence="2">Uncharacterized protein</fullName>
    </submittedName>
</protein>
<dbReference type="Proteomes" id="UP001162480">
    <property type="component" value="Chromosome 3"/>
</dbReference>
<gene>
    <name evidence="2" type="ORF">OCTVUL_1B023983</name>
</gene>
<feature type="compositionally biased region" description="Gly residues" evidence="1">
    <location>
        <begin position="1"/>
        <end position="20"/>
    </location>
</feature>
<feature type="region of interest" description="Disordered" evidence="1">
    <location>
        <begin position="1"/>
        <end position="25"/>
    </location>
</feature>
<evidence type="ECO:0000256" key="1">
    <source>
        <dbReference type="SAM" id="MobiDB-lite"/>
    </source>
</evidence>
<accession>A0AA36APN6</accession>
<keyword evidence="3" id="KW-1185">Reference proteome</keyword>
<name>A0AA36APN6_OCTVU</name>
<reference evidence="2" key="1">
    <citation type="submission" date="2023-08" db="EMBL/GenBank/DDBJ databases">
        <authorList>
            <person name="Alioto T."/>
            <person name="Alioto T."/>
            <person name="Gomez Garrido J."/>
        </authorList>
    </citation>
    <scope>NUCLEOTIDE SEQUENCE</scope>
</reference>
<organism evidence="2 3">
    <name type="scientific">Octopus vulgaris</name>
    <name type="common">Common octopus</name>
    <dbReference type="NCBI Taxonomy" id="6645"/>
    <lineage>
        <taxon>Eukaryota</taxon>
        <taxon>Metazoa</taxon>
        <taxon>Spiralia</taxon>
        <taxon>Lophotrochozoa</taxon>
        <taxon>Mollusca</taxon>
        <taxon>Cephalopoda</taxon>
        <taxon>Coleoidea</taxon>
        <taxon>Octopodiformes</taxon>
        <taxon>Octopoda</taxon>
        <taxon>Incirrata</taxon>
        <taxon>Octopodidae</taxon>
        <taxon>Octopus</taxon>
    </lineage>
</organism>
<proteinExistence type="predicted"/>
<sequence length="90" mass="9372">MRGEGRGGGGCGGGGGGGGAAKMTNAPEDTITVPCRRTHARVVCFDVADVLLTDVAAVVYGTSAADVDVYVTVTARSLWLWAPYLKRWQK</sequence>
<evidence type="ECO:0000313" key="3">
    <source>
        <dbReference type="Proteomes" id="UP001162480"/>
    </source>
</evidence>
<evidence type="ECO:0000313" key="2">
    <source>
        <dbReference type="EMBL" id="CAI9719321.1"/>
    </source>
</evidence>